<name>A0A2K1QFU5_9PEZI</name>
<feature type="compositionally biased region" description="Basic and acidic residues" evidence="1">
    <location>
        <begin position="710"/>
        <end position="723"/>
    </location>
</feature>
<protein>
    <submittedName>
        <fullName evidence="2">Uncharacterized protein</fullName>
    </submittedName>
</protein>
<evidence type="ECO:0000256" key="1">
    <source>
        <dbReference type="SAM" id="MobiDB-lite"/>
    </source>
</evidence>
<feature type="compositionally biased region" description="Low complexity" evidence="1">
    <location>
        <begin position="47"/>
        <end position="69"/>
    </location>
</feature>
<feature type="region of interest" description="Disordered" evidence="1">
    <location>
        <begin position="301"/>
        <end position="406"/>
    </location>
</feature>
<dbReference type="AlphaFoldDB" id="A0A2K1QFU5"/>
<feature type="compositionally biased region" description="Polar residues" evidence="1">
    <location>
        <begin position="685"/>
        <end position="695"/>
    </location>
</feature>
<evidence type="ECO:0000313" key="2">
    <source>
        <dbReference type="EMBL" id="PNS14054.1"/>
    </source>
</evidence>
<feature type="compositionally biased region" description="Polar residues" evidence="1">
    <location>
        <begin position="545"/>
        <end position="597"/>
    </location>
</feature>
<feature type="compositionally biased region" description="Low complexity" evidence="1">
    <location>
        <begin position="226"/>
        <end position="237"/>
    </location>
</feature>
<feature type="compositionally biased region" description="Low complexity" evidence="1">
    <location>
        <begin position="662"/>
        <end position="675"/>
    </location>
</feature>
<feature type="compositionally biased region" description="Basic and acidic residues" evidence="1">
    <location>
        <begin position="9"/>
        <end position="20"/>
    </location>
</feature>
<evidence type="ECO:0000313" key="3">
    <source>
        <dbReference type="Proteomes" id="UP000243797"/>
    </source>
</evidence>
<dbReference type="Proteomes" id="UP000243797">
    <property type="component" value="Unassembled WGS sequence"/>
</dbReference>
<feature type="compositionally biased region" description="Low complexity" evidence="1">
    <location>
        <begin position="598"/>
        <end position="614"/>
    </location>
</feature>
<proteinExistence type="predicted"/>
<feature type="region of interest" description="Disordered" evidence="1">
    <location>
        <begin position="660"/>
        <end position="768"/>
    </location>
</feature>
<comment type="caution">
    <text evidence="2">The sequence shown here is derived from an EMBL/GenBank/DDBJ whole genome shotgun (WGS) entry which is preliminary data.</text>
</comment>
<sequence>MKSSPGTPRDPRPRRYRDSYIESVSGLITGPLLAGDAGVAGDPPSTPSGSAGSTSSSQPKKSPAGAMTTWERRAERRRLALRAMASTRTPDTKTGSGLPPTPKTESEEKKRERGPVAGSPLASRSTGPLDVEIPSGPLDLDWGRKSFAESSGDRAVVPQSVEMARWGSKGKGLGIEFPDVREEAVPGAAWEKVVDAATASHTRAASVGTTGERGEGTSMPGKQAHSPTSTPGTAGTGVWRHGRQIIWNSSTGELGYASPENAQVVGQVLAKHPAFSEPADKGDRVMSELLDQVLGDWTATDKATEDTQGDNNNGDRASIDSQAAIKPNRATSDAVTAAFSRWQDPMPGQKGKEIAATTIDSKSKSPITPSIKLDGTKTRNFSRISPQIPSPISPATDDASLTPTPLSPARVKTAATVKAFSPAVSTSSSSPPAATVKASSPGASKSSSPSPAATGKAISPHSPATPSPLSAPPLKPPSRPPPLIPYSPSTTSAKTSRSQTATSKTSPPRPPATSYPLTASSAPSISQVSTTRSAATVKASSSSSIVLTPSTSATTSFDAPTSSAAFGNATSSSSAVPKTSTPQATSSKAPTSTPQTNSSKVPTSSAATAKASPSNPAVPGTSAPQTTLKTHTPSAATAKAPLVHATVLTTSVHPAATSKLDASPAASVGASASPVILPKLRKTESTPSFASTRQTIPRKPVASSSRLRGRPGDKAALRDEGTRTEPASLPGAESTEDGKVSPIDPEDPYYKSLLSRDDASSVSPVDPDEDIAASAVDMVRTLPLPRLAPPIAPGIYSPSLARVESHFSDSSSDGGSTPKHAKKSPGTRTPLIKRPRSFSNLSGLFRSSKKTPKKFAASLETISENNITALSLIHANITTTYLTSREMSSARRYFNLPPLTAVPYHSADTHPGHPFGWYASKLHCTHHQQQCSICGASCCVHERLEHVESLGLAGLQTGGRSDVDEKLKKLKGLSTGVTGIESFETFLKCTQCGKTVCPACISYVGTDAARDLLCKICKSQ</sequence>
<dbReference type="InParanoid" id="A0A2K1QFU5"/>
<dbReference type="OrthoDB" id="3915301at2759"/>
<feature type="region of interest" description="Disordered" evidence="1">
    <location>
        <begin position="1"/>
        <end position="138"/>
    </location>
</feature>
<feature type="compositionally biased region" description="Polar residues" evidence="1">
    <location>
        <begin position="622"/>
        <end position="635"/>
    </location>
</feature>
<organism evidence="2 3">
    <name type="scientific">Sphaceloma murrayae</name>
    <dbReference type="NCBI Taxonomy" id="2082308"/>
    <lineage>
        <taxon>Eukaryota</taxon>
        <taxon>Fungi</taxon>
        <taxon>Dikarya</taxon>
        <taxon>Ascomycota</taxon>
        <taxon>Pezizomycotina</taxon>
        <taxon>Dothideomycetes</taxon>
        <taxon>Dothideomycetidae</taxon>
        <taxon>Myriangiales</taxon>
        <taxon>Elsinoaceae</taxon>
        <taxon>Sphaceloma</taxon>
    </lineage>
</organism>
<feature type="compositionally biased region" description="Low complexity" evidence="1">
    <location>
        <begin position="528"/>
        <end position="544"/>
    </location>
</feature>
<feature type="compositionally biased region" description="Polar residues" evidence="1">
    <location>
        <begin position="493"/>
        <end position="506"/>
    </location>
</feature>
<feature type="compositionally biased region" description="Polar residues" evidence="1">
    <location>
        <begin position="515"/>
        <end position="527"/>
    </location>
</feature>
<dbReference type="EMBL" id="NKHZ01000088">
    <property type="protein sequence ID" value="PNS14054.1"/>
    <property type="molecule type" value="Genomic_DNA"/>
</dbReference>
<feature type="compositionally biased region" description="Polar residues" evidence="1">
    <location>
        <begin position="309"/>
        <end position="321"/>
    </location>
</feature>
<feature type="region of interest" description="Disordered" evidence="1">
    <location>
        <begin position="422"/>
        <end position="637"/>
    </location>
</feature>
<keyword evidence="3" id="KW-1185">Reference proteome</keyword>
<feature type="region of interest" description="Disordered" evidence="1">
    <location>
        <begin position="805"/>
        <end position="834"/>
    </location>
</feature>
<reference evidence="2 3" key="1">
    <citation type="submission" date="2017-06" db="EMBL/GenBank/DDBJ databases">
        <title>Draft genome sequence of a variant of Elsinoe murrayae.</title>
        <authorList>
            <person name="Cheng Q."/>
        </authorList>
    </citation>
    <scope>NUCLEOTIDE SEQUENCE [LARGE SCALE GENOMIC DNA]</scope>
    <source>
        <strain evidence="2 3">CQ-2017a</strain>
    </source>
</reference>
<feature type="compositionally biased region" description="Basic and acidic residues" evidence="1">
    <location>
        <begin position="104"/>
        <end position="114"/>
    </location>
</feature>
<feature type="region of interest" description="Disordered" evidence="1">
    <location>
        <begin position="201"/>
        <end position="237"/>
    </location>
</feature>
<feature type="compositionally biased region" description="Basic residues" evidence="1">
    <location>
        <begin position="819"/>
        <end position="834"/>
    </location>
</feature>
<feature type="compositionally biased region" description="Pro residues" evidence="1">
    <location>
        <begin position="463"/>
        <end position="485"/>
    </location>
</feature>
<dbReference type="STRING" id="2082308.A0A2K1QFU5"/>
<accession>A0A2K1QFU5</accession>
<gene>
    <name evidence="2" type="ORF">CAC42_6567</name>
</gene>
<feature type="compositionally biased region" description="Low complexity" evidence="1">
    <location>
        <begin position="422"/>
        <end position="462"/>
    </location>
</feature>